<dbReference type="InterPro" id="IPR003439">
    <property type="entry name" value="ABC_transporter-like_ATP-bd"/>
</dbReference>
<dbReference type="OrthoDB" id="9802264at2"/>
<evidence type="ECO:0000256" key="3">
    <source>
        <dbReference type="ARBA" id="ARBA00022741"/>
    </source>
</evidence>
<comment type="similarity">
    <text evidence="1">Belongs to the ABC transporter superfamily.</text>
</comment>
<dbReference type="FunFam" id="3.40.50.300:FF:000425">
    <property type="entry name" value="Probable ABC transporter, ATP-binding subunit"/>
    <property type="match status" value="1"/>
</dbReference>
<proteinExistence type="inferred from homology"/>
<dbReference type="RefSeq" id="WP_110169879.1">
    <property type="nucleotide sequence ID" value="NZ_CP015136.1"/>
</dbReference>
<keyword evidence="2" id="KW-0813">Transport</keyword>
<dbReference type="InterPro" id="IPR003593">
    <property type="entry name" value="AAA+_ATPase"/>
</dbReference>
<dbReference type="InterPro" id="IPR017871">
    <property type="entry name" value="ABC_transporter-like_CS"/>
</dbReference>
<dbReference type="AlphaFoldDB" id="A0A143PJQ3"/>
<dbReference type="PATRIC" id="fig|1813736.3.peg.1232"/>
<keyword evidence="4 6" id="KW-0067">ATP-binding</keyword>
<protein>
    <submittedName>
        <fullName evidence="6">Glycine betaine/carnitine/choline transport ATP-binding protein OpuCA</fullName>
    </submittedName>
</protein>
<sequence>MSVTAAAVEFRDVSFRHPDGTAVLEGLTIAVEPGEVMALLGRSGAGKSTVLRLVNRMLLPTHGSVLVDGVETRAWDSIVLRRRIGYVLQEGGLFPHMSVADNVAVVPRLEGWLPEKVDARVQELLALVGLPPDRYASRWPEELSGGQRQRVGVARALAADPPVLLMDEPFGALDPITRAELQQEMARLQERLRKTILLVTHDVDEALLLSDRVCIIEHGRLQACVAADAFDEADDPVIVALRNARPHGRAR</sequence>
<evidence type="ECO:0000256" key="4">
    <source>
        <dbReference type="ARBA" id="ARBA00022840"/>
    </source>
</evidence>
<dbReference type="GO" id="GO:0005524">
    <property type="term" value="F:ATP binding"/>
    <property type="evidence" value="ECO:0007669"/>
    <property type="project" value="UniProtKB-KW"/>
</dbReference>
<dbReference type="GO" id="GO:0016887">
    <property type="term" value="F:ATP hydrolysis activity"/>
    <property type="evidence" value="ECO:0007669"/>
    <property type="project" value="InterPro"/>
</dbReference>
<evidence type="ECO:0000313" key="6">
    <source>
        <dbReference type="EMBL" id="AMY07999.1"/>
    </source>
</evidence>
<organism evidence="6 7">
    <name type="scientific">Luteitalea pratensis</name>
    <dbReference type="NCBI Taxonomy" id="1855912"/>
    <lineage>
        <taxon>Bacteria</taxon>
        <taxon>Pseudomonadati</taxon>
        <taxon>Acidobacteriota</taxon>
        <taxon>Vicinamibacteria</taxon>
        <taxon>Vicinamibacterales</taxon>
        <taxon>Vicinamibacteraceae</taxon>
        <taxon>Luteitalea</taxon>
    </lineage>
</organism>
<dbReference type="PANTHER" id="PTHR43117:SF4">
    <property type="entry name" value="OSMOPROTECTANT IMPORT ATP-BINDING PROTEIN OSMV"/>
    <property type="match status" value="1"/>
</dbReference>
<accession>A0A143PJQ3</accession>
<dbReference type="Gene3D" id="3.40.50.300">
    <property type="entry name" value="P-loop containing nucleotide triphosphate hydrolases"/>
    <property type="match status" value="1"/>
</dbReference>
<dbReference type="SUPFAM" id="SSF52540">
    <property type="entry name" value="P-loop containing nucleoside triphosphate hydrolases"/>
    <property type="match status" value="1"/>
</dbReference>
<dbReference type="STRING" id="1855912.LuPra_01187"/>
<dbReference type="PROSITE" id="PS50893">
    <property type="entry name" value="ABC_TRANSPORTER_2"/>
    <property type="match status" value="1"/>
</dbReference>
<dbReference type="InterPro" id="IPR027417">
    <property type="entry name" value="P-loop_NTPase"/>
</dbReference>
<keyword evidence="3" id="KW-0547">Nucleotide-binding</keyword>
<keyword evidence="7" id="KW-1185">Reference proteome</keyword>
<dbReference type="PANTHER" id="PTHR43117">
    <property type="entry name" value="OSMOPROTECTANT IMPORT ATP-BINDING PROTEIN OSMV"/>
    <property type="match status" value="1"/>
</dbReference>
<dbReference type="Proteomes" id="UP000076079">
    <property type="component" value="Chromosome"/>
</dbReference>
<reference evidence="7" key="2">
    <citation type="submission" date="2016-04" db="EMBL/GenBank/DDBJ databases">
        <title>First Complete Genome Sequence of a Subdivision 6 Acidobacterium.</title>
        <authorList>
            <person name="Huang S."/>
            <person name="Vieira S."/>
            <person name="Bunk B."/>
            <person name="Riedel T."/>
            <person name="Sproeer C."/>
            <person name="Overmann J."/>
        </authorList>
    </citation>
    <scope>NUCLEOTIDE SEQUENCE [LARGE SCALE GENOMIC DNA]</scope>
    <source>
        <strain evidence="7">DSM 100886 HEG_-6_39</strain>
    </source>
</reference>
<feature type="domain" description="ABC transporter" evidence="5">
    <location>
        <begin position="8"/>
        <end position="243"/>
    </location>
</feature>
<dbReference type="Pfam" id="PF00005">
    <property type="entry name" value="ABC_tran"/>
    <property type="match status" value="1"/>
</dbReference>
<gene>
    <name evidence="6" type="primary">opuCA</name>
    <name evidence="6" type="ORF">LuPra_01187</name>
</gene>
<evidence type="ECO:0000259" key="5">
    <source>
        <dbReference type="PROSITE" id="PS50893"/>
    </source>
</evidence>
<evidence type="ECO:0000313" key="7">
    <source>
        <dbReference type="Proteomes" id="UP000076079"/>
    </source>
</evidence>
<dbReference type="GO" id="GO:0015697">
    <property type="term" value="P:quaternary ammonium group transport"/>
    <property type="evidence" value="ECO:0007669"/>
    <property type="project" value="UniProtKB-ARBA"/>
</dbReference>
<name>A0A143PJQ3_LUTPR</name>
<dbReference type="PROSITE" id="PS00211">
    <property type="entry name" value="ABC_TRANSPORTER_1"/>
    <property type="match status" value="1"/>
</dbReference>
<reference evidence="6 7" key="1">
    <citation type="journal article" date="2016" name="Genome Announc.">
        <title>First Complete Genome Sequence of a Subdivision 6 Acidobacterium Strain.</title>
        <authorList>
            <person name="Huang S."/>
            <person name="Vieira S."/>
            <person name="Bunk B."/>
            <person name="Riedel T."/>
            <person name="Sproer C."/>
            <person name="Overmann J."/>
        </authorList>
    </citation>
    <scope>NUCLEOTIDE SEQUENCE [LARGE SCALE GENOMIC DNA]</scope>
    <source>
        <strain evidence="7">DSM 100886 HEG_-6_39</strain>
    </source>
</reference>
<dbReference type="SMART" id="SM00382">
    <property type="entry name" value="AAA"/>
    <property type="match status" value="1"/>
</dbReference>
<dbReference type="EMBL" id="CP015136">
    <property type="protein sequence ID" value="AMY07999.1"/>
    <property type="molecule type" value="Genomic_DNA"/>
</dbReference>
<evidence type="ECO:0000256" key="2">
    <source>
        <dbReference type="ARBA" id="ARBA00022448"/>
    </source>
</evidence>
<evidence type="ECO:0000256" key="1">
    <source>
        <dbReference type="ARBA" id="ARBA00005417"/>
    </source>
</evidence>
<dbReference type="KEGG" id="abac:LuPra_01187"/>